<comment type="caution">
    <text evidence="3">The sequence shown here is derived from an EMBL/GenBank/DDBJ whole genome shotgun (WGS) entry which is preliminary data.</text>
</comment>
<evidence type="ECO:0000313" key="3">
    <source>
        <dbReference type="EMBL" id="GLR13703.1"/>
    </source>
</evidence>
<evidence type="ECO:0000313" key="4">
    <source>
        <dbReference type="Proteomes" id="UP001156706"/>
    </source>
</evidence>
<gene>
    <name evidence="3" type="ORF">GCM10007907_24930</name>
</gene>
<dbReference type="EMBL" id="BSOG01000002">
    <property type="protein sequence ID" value="GLR13703.1"/>
    <property type="molecule type" value="Genomic_DNA"/>
</dbReference>
<dbReference type="Proteomes" id="UP001156706">
    <property type="component" value="Unassembled WGS sequence"/>
</dbReference>
<accession>A0ABQ5YJ64</accession>
<keyword evidence="1" id="KW-1133">Transmembrane helix</keyword>
<evidence type="ECO:0008006" key="5">
    <source>
        <dbReference type="Google" id="ProtNLM"/>
    </source>
</evidence>
<name>A0ABQ5YJ64_9NEIS</name>
<reference evidence="4" key="1">
    <citation type="journal article" date="2019" name="Int. J. Syst. Evol. Microbiol.">
        <title>The Global Catalogue of Microorganisms (GCM) 10K type strain sequencing project: providing services to taxonomists for standard genome sequencing and annotation.</title>
        <authorList>
            <consortium name="The Broad Institute Genomics Platform"/>
            <consortium name="The Broad Institute Genome Sequencing Center for Infectious Disease"/>
            <person name="Wu L."/>
            <person name="Ma J."/>
        </authorList>
    </citation>
    <scope>NUCLEOTIDE SEQUENCE [LARGE SCALE GENOMIC DNA]</scope>
    <source>
        <strain evidence="4">NBRC 110044</strain>
    </source>
</reference>
<protein>
    <recommendedName>
        <fullName evidence="5">Conjugal transfer protein TraN</fullName>
    </recommendedName>
</protein>
<keyword evidence="4" id="KW-1185">Reference proteome</keyword>
<sequence>MLMLRALTRLFVCILASAWPALMAHAALDPNFEYSAPNKFRCDNGKSGSGAASCNSGEGALHECNTSWSYYSKFETCSFKMPGATAPSYTLGGTFSCADGWQPASDAARVHFGNKFYCQRPKTEQCTAKKDQSYSFSEQKVGRQAVEQKAGCESGCQATLSDLSCVNLTVNGSFTGALCSGSATYTGASCQETDPPPEGEPKEPASPSDCAAGFRFVNVSGKNKCVWGDGGDKKTDFCKEPANQYSQTCSEGGEENCKANPTTQACTPGTDRYCAVSPKRNTDPACVFGTPDWCKQHPAEKACTPGADEYCALNPTNAQCQEAQAAKCKATPDTPECKKAEQCAKNPNDPACKPGNDDYCKKFPNEDKCKKSEFGGTCGTNGAQGAFNCTGDAIQCAIAKEQHRRSCQLFDGTATAYEAMKTESAGPMAGEGGALKGRYSEVSMAGKFDGVRAAAGGNVGTCNITDRDVAIPGVSAWSGGSVRIPLSIICEYGDAIRAIFLFMSAMSCTWLYYQFLIRR</sequence>
<keyword evidence="1" id="KW-0812">Transmembrane</keyword>
<proteinExistence type="predicted"/>
<feature type="chain" id="PRO_5046814986" description="Conjugal transfer protein TraN" evidence="2">
    <location>
        <begin position="27"/>
        <end position="519"/>
    </location>
</feature>
<keyword evidence="1" id="KW-0472">Membrane</keyword>
<keyword evidence="2" id="KW-0732">Signal</keyword>
<dbReference type="RefSeq" id="WP_284196792.1">
    <property type="nucleotide sequence ID" value="NZ_BSOG01000002.1"/>
</dbReference>
<evidence type="ECO:0000256" key="1">
    <source>
        <dbReference type="SAM" id="Phobius"/>
    </source>
</evidence>
<feature type="signal peptide" evidence="2">
    <location>
        <begin position="1"/>
        <end position="26"/>
    </location>
</feature>
<organism evidence="3 4">
    <name type="scientific">Chitinimonas prasina</name>
    <dbReference type="NCBI Taxonomy" id="1434937"/>
    <lineage>
        <taxon>Bacteria</taxon>
        <taxon>Pseudomonadati</taxon>
        <taxon>Pseudomonadota</taxon>
        <taxon>Betaproteobacteria</taxon>
        <taxon>Neisseriales</taxon>
        <taxon>Chitinibacteraceae</taxon>
        <taxon>Chitinimonas</taxon>
    </lineage>
</organism>
<feature type="transmembrane region" description="Helical" evidence="1">
    <location>
        <begin position="495"/>
        <end position="513"/>
    </location>
</feature>
<evidence type="ECO:0000256" key="2">
    <source>
        <dbReference type="SAM" id="SignalP"/>
    </source>
</evidence>